<accession>A0A919FCN3</accession>
<dbReference type="AlphaFoldDB" id="A0A919FCN3"/>
<sequence>MQTRTTTLTSLTITAVLALGATACASGAPAAPVAEPAPVTPAVTRTPAAAPSAAAPQTPGAPAPVPGGIPPTPDAATTAKYIAALTAIDPEIVDNKPDRAVSRGRDQCTSIGTWPNDRQRLLDLTEQRFTSSKHPDGFGAAKTSRILDVVHASLCPTY</sequence>
<comment type="caution">
    <text evidence="3">The sequence shown here is derived from an EMBL/GenBank/DDBJ whole genome shotgun (WGS) entry which is preliminary data.</text>
</comment>
<gene>
    <name evidence="3" type="ORF">GCM10018781_07450</name>
</gene>
<dbReference type="RefSeq" id="WP_190209283.1">
    <property type="nucleotide sequence ID" value="NZ_BNBO01000002.1"/>
</dbReference>
<evidence type="ECO:0000313" key="3">
    <source>
        <dbReference type="EMBL" id="GHH61290.1"/>
    </source>
</evidence>
<dbReference type="GeneID" id="95351264"/>
<evidence type="ECO:0008006" key="5">
    <source>
        <dbReference type="Google" id="ProtNLM"/>
    </source>
</evidence>
<proteinExistence type="predicted"/>
<reference evidence="3" key="1">
    <citation type="journal article" date="2014" name="Int. J. Syst. Evol. Microbiol.">
        <title>Complete genome sequence of Corynebacterium casei LMG S-19264T (=DSM 44701T), isolated from a smear-ripened cheese.</title>
        <authorList>
            <consortium name="US DOE Joint Genome Institute (JGI-PGF)"/>
            <person name="Walter F."/>
            <person name="Albersmeier A."/>
            <person name="Kalinowski J."/>
            <person name="Ruckert C."/>
        </authorList>
    </citation>
    <scope>NUCLEOTIDE SEQUENCE</scope>
    <source>
        <strain evidence="3">JCM 4646</strain>
    </source>
</reference>
<organism evidence="3 4">
    <name type="scientific">Kitasatospora indigofera</name>
    <dbReference type="NCBI Taxonomy" id="67307"/>
    <lineage>
        <taxon>Bacteria</taxon>
        <taxon>Bacillati</taxon>
        <taxon>Actinomycetota</taxon>
        <taxon>Actinomycetes</taxon>
        <taxon>Kitasatosporales</taxon>
        <taxon>Streptomycetaceae</taxon>
        <taxon>Kitasatospora</taxon>
    </lineage>
</organism>
<evidence type="ECO:0000256" key="2">
    <source>
        <dbReference type="SAM" id="SignalP"/>
    </source>
</evidence>
<feature type="signal peptide" evidence="2">
    <location>
        <begin position="1"/>
        <end position="30"/>
    </location>
</feature>
<evidence type="ECO:0000256" key="1">
    <source>
        <dbReference type="SAM" id="MobiDB-lite"/>
    </source>
</evidence>
<evidence type="ECO:0000313" key="4">
    <source>
        <dbReference type="Proteomes" id="UP000617734"/>
    </source>
</evidence>
<feature type="chain" id="PRO_5037089737" description="DUF732 domain-containing protein" evidence="2">
    <location>
        <begin position="31"/>
        <end position="158"/>
    </location>
</feature>
<feature type="compositionally biased region" description="Low complexity" evidence="1">
    <location>
        <begin position="28"/>
        <end position="58"/>
    </location>
</feature>
<name>A0A919FCN3_9ACTN</name>
<feature type="compositionally biased region" description="Pro residues" evidence="1">
    <location>
        <begin position="59"/>
        <end position="73"/>
    </location>
</feature>
<dbReference type="PROSITE" id="PS51257">
    <property type="entry name" value="PROKAR_LIPOPROTEIN"/>
    <property type="match status" value="1"/>
</dbReference>
<feature type="region of interest" description="Disordered" evidence="1">
    <location>
        <begin position="28"/>
        <end position="75"/>
    </location>
</feature>
<keyword evidence="4" id="KW-1185">Reference proteome</keyword>
<dbReference type="EMBL" id="BNBO01000002">
    <property type="protein sequence ID" value="GHH61290.1"/>
    <property type="molecule type" value="Genomic_DNA"/>
</dbReference>
<dbReference type="Proteomes" id="UP000617734">
    <property type="component" value="Unassembled WGS sequence"/>
</dbReference>
<protein>
    <recommendedName>
        <fullName evidence="5">DUF732 domain-containing protein</fullName>
    </recommendedName>
</protein>
<keyword evidence="2" id="KW-0732">Signal</keyword>
<reference evidence="3" key="2">
    <citation type="submission" date="2020-09" db="EMBL/GenBank/DDBJ databases">
        <authorList>
            <person name="Sun Q."/>
            <person name="Ohkuma M."/>
        </authorList>
    </citation>
    <scope>NUCLEOTIDE SEQUENCE</scope>
    <source>
        <strain evidence="3">JCM 4646</strain>
    </source>
</reference>